<evidence type="ECO:0000313" key="1">
    <source>
        <dbReference type="EMBL" id="ASV42821.1"/>
    </source>
</evidence>
<proteinExistence type="predicted"/>
<dbReference type="EMBL" id="KY883642">
    <property type="protein sequence ID" value="ASV42821.1"/>
    <property type="molecule type" value="Genomic_DNA"/>
</dbReference>
<organism evidence="1 2">
    <name type="scientific">Vibrio phage JSF15</name>
    <dbReference type="NCBI Taxonomy" id="1983598"/>
    <lineage>
        <taxon>Viruses</taxon>
        <taxon>Duplodnaviria</taxon>
        <taxon>Heunggongvirae</taxon>
        <taxon>Uroviricota</taxon>
        <taxon>Caudoviricetes</taxon>
        <taxon>Enhodamvirus</taxon>
        <taxon>Enhodamvirus VP2</taxon>
    </lineage>
</organism>
<sequence>MRKGLLKAAIVATAVSATIVGAATALTAAVIIGATNAHGAEWSVITPIGSKHLNTNVDYNENNYGLGVQYEGFGLLWFKNSYDNNSIAAFYAAELEMGEHWGVGSRFGMVSGYEGAPFGSLSPFAQPFAYYELGGGRINVGVLPSFLVSNDAAAVVTFDYEYRF</sequence>
<name>A0A2D0Z214_9CAUD</name>
<dbReference type="Gene3D" id="2.40.160.20">
    <property type="match status" value="1"/>
</dbReference>
<accession>A0A2D0Z214</accession>
<reference evidence="1 2" key="1">
    <citation type="journal article" date="2017" name="Sci. Rep.">
        <title>Analysis of the CRISPR-Cas system in bacteriophages active on epidemic strains of Vibrio cholerae in Bangladesh.</title>
        <authorList>
            <person name="Naser I.B."/>
            <person name="Hoque M.M."/>
            <person name="Nahid M.A."/>
            <person name="Tareq T.M."/>
            <person name="Rocky M.K."/>
            <person name="Faruque S.M."/>
        </authorList>
    </citation>
    <scope>NUCLEOTIDE SEQUENCE [LARGE SCALE GENOMIC DNA]</scope>
</reference>
<dbReference type="Proteomes" id="UP000241979">
    <property type="component" value="Segment"/>
</dbReference>
<evidence type="ECO:0000313" key="2">
    <source>
        <dbReference type="Proteomes" id="UP000241979"/>
    </source>
</evidence>
<protein>
    <submittedName>
        <fullName evidence="1">Uncharacterized protein</fullName>
    </submittedName>
</protein>